<dbReference type="Gene3D" id="3.20.20.190">
    <property type="entry name" value="Phosphatidylinositol (PI) phosphodiesterase"/>
    <property type="match status" value="1"/>
</dbReference>
<dbReference type="CDD" id="cd08556">
    <property type="entry name" value="GDPD"/>
    <property type="match status" value="1"/>
</dbReference>
<dbReference type="PANTHER" id="PTHR46211">
    <property type="entry name" value="GLYCEROPHOSPHORYL DIESTER PHOSPHODIESTERASE"/>
    <property type="match status" value="1"/>
</dbReference>
<dbReference type="PROSITE" id="PS51704">
    <property type="entry name" value="GP_PDE"/>
    <property type="match status" value="1"/>
</dbReference>
<dbReference type="AlphaFoldDB" id="A0AA37T272"/>
<dbReference type="GO" id="GO:0006629">
    <property type="term" value="P:lipid metabolic process"/>
    <property type="evidence" value="ECO:0007669"/>
    <property type="project" value="InterPro"/>
</dbReference>
<organism evidence="2 3">
    <name type="scientific">Agaribacter marinus</name>
    <dbReference type="NCBI Taxonomy" id="1431249"/>
    <lineage>
        <taxon>Bacteria</taxon>
        <taxon>Pseudomonadati</taxon>
        <taxon>Pseudomonadota</taxon>
        <taxon>Gammaproteobacteria</taxon>
        <taxon>Alteromonadales</taxon>
        <taxon>Alteromonadaceae</taxon>
        <taxon>Agaribacter</taxon>
    </lineage>
</organism>
<name>A0AA37T272_9ALTE</name>
<dbReference type="Pfam" id="PF03009">
    <property type="entry name" value="GDPD"/>
    <property type="match status" value="1"/>
</dbReference>
<sequence length="233" mass="26491">MRIVAHRGFSEKFPENTIIAFKEAIAAGVSAIECDVQEVDDEFYVFHDWSLDRLTNEQGSIKRLNSEQLSDIRVQDLHKIPTVSDVFSAVNGKVLLNLELKSIDNPLAFIRRLNSLMNEFETELVLSSFDHPTLINVRSLLRDSRCQHKIRYAGLISHLPITKAQYAVDLELDIAAIDAHLVNGAFVKHAHQHNIEVWSYTVNEEVLLRELDVMKVDAIFSDKVSWALDLLGK</sequence>
<dbReference type="GO" id="GO:0008081">
    <property type="term" value="F:phosphoric diester hydrolase activity"/>
    <property type="evidence" value="ECO:0007669"/>
    <property type="project" value="InterPro"/>
</dbReference>
<dbReference type="InterPro" id="IPR017946">
    <property type="entry name" value="PLC-like_Pdiesterase_TIM-brl"/>
</dbReference>
<dbReference type="RefSeq" id="WP_284218937.1">
    <property type="nucleotide sequence ID" value="NZ_BSOT01000011.1"/>
</dbReference>
<feature type="domain" description="GP-PDE" evidence="1">
    <location>
        <begin position="1"/>
        <end position="231"/>
    </location>
</feature>
<keyword evidence="3" id="KW-1185">Reference proteome</keyword>
<dbReference type="Proteomes" id="UP001156601">
    <property type="component" value="Unassembled WGS sequence"/>
</dbReference>
<dbReference type="PANTHER" id="PTHR46211:SF14">
    <property type="entry name" value="GLYCEROPHOSPHODIESTER PHOSPHODIESTERASE"/>
    <property type="match status" value="1"/>
</dbReference>
<accession>A0AA37T272</accession>
<evidence type="ECO:0000313" key="3">
    <source>
        <dbReference type="Proteomes" id="UP001156601"/>
    </source>
</evidence>
<proteinExistence type="predicted"/>
<gene>
    <name evidence="2" type="primary">glpQ_2</name>
    <name evidence="2" type="ORF">GCM10007852_34320</name>
</gene>
<dbReference type="InterPro" id="IPR030395">
    <property type="entry name" value="GP_PDE_dom"/>
</dbReference>
<dbReference type="EMBL" id="BSOT01000011">
    <property type="protein sequence ID" value="GLR72524.1"/>
    <property type="molecule type" value="Genomic_DNA"/>
</dbReference>
<evidence type="ECO:0000313" key="2">
    <source>
        <dbReference type="EMBL" id="GLR72524.1"/>
    </source>
</evidence>
<dbReference type="SUPFAM" id="SSF51695">
    <property type="entry name" value="PLC-like phosphodiesterases"/>
    <property type="match status" value="1"/>
</dbReference>
<reference evidence="2" key="2">
    <citation type="submission" date="2023-01" db="EMBL/GenBank/DDBJ databases">
        <title>Draft genome sequence of Agaribacter marinus strain NBRC 110023.</title>
        <authorList>
            <person name="Sun Q."/>
            <person name="Mori K."/>
        </authorList>
    </citation>
    <scope>NUCLEOTIDE SEQUENCE</scope>
    <source>
        <strain evidence="2">NBRC 110023</strain>
    </source>
</reference>
<reference evidence="2" key="1">
    <citation type="journal article" date="2014" name="Int. J. Syst. Evol. Microbiol.">
        <title>Complete genome sequence of Corynebacterium casei LMG S-19264T (=DSM 44701T), isolated from a smear-ripened cheese.</title>
        <authorList>
            <consortium name="US DOE Joint Genome Institute (JGI-PGF)"/>
            <person name="Walter F."/>
            <person name="Albersmeier A."/>
            <person name="Kalinowski J."/>
            <person name="Ruckert C."/>
        </authorList>
    </citation>
    <scope>NUCLEOTIDE SEQUENCE</scope>
    <source>
        <strain evidence="2">NBRC 110023</strain>
    </source>
</reference>
<protein>
    <submittedName>
        <fullName evidence="2">Glycerophosphoryl diester phosphodiesterase</fullName>
    </submittedName>
</protein>
<comment type="caution">
    <text evidence="2">The sequence shown here is derived from an EMBL/GenBank/DDBJ whole genome shotgun (WGS) entry which is preliminary data.</text>
</comment>
<evidence type="ECO:0000259" key="1">
    <source>
        <dbReference type="PROSITE" id="PS51704"/>
    </source>
</evidence>